<dbReference type="GO" id="GO:0000049">
    <property type="term" value="F:tRNA binding"/>
    <property type="evidence" value="ECO:0007669"/>
    <property type="project" value="TreeGrafter"/>
</dbReference>
<dbReference type="GO" id="GO:0006450">
    <property type="term" value="P:regulation of translational fidelity"/>
    <property type="evidence" value="ECO:0007669"/>
    <property type="project" value="TreeGrafter"/>
</dbReference>
<dbReference type="GO" id="GO:0061710">
    <property type="term" value="F:L-threonylcarbamoyladenylate synthase"/>
    <property type="evidence" value="ECO:0007669"/>
    <property type="project" value="UniProtKB-EC"/>
</dbReference>
<evidence type="ECO:0000256" key="10">
    <source>
        <dbReference type="ARBA" id="ARBA00029774"/>
    </source>
</evidence>
<comment type="subcellular location">
    <subcellularLocation>
        <location evidence="1">Cytoplasm</location>
    </subcellularLocation>
</comment>
<keyword evidence="6" id="KW-0819">tRNA processing</keyword>
<dbReference type="GO" id="GO:0003725">
    <property type="term" value="F:double-stranded RNA binding"/>
    <property type="evidence" value="ECO:0007669"/>
    <property type="project" value="InterPro"/>
</dbReference>
<keyword evidence="8" id="KW-0547">Nucleotide-binding</keyword>
<evidence type="ECO:0000256" key="3">
    <source>
        <dbReference type="ARBA" id="ARBA00012584"/>
    </source>
</evidence>
<evidence type="ECO:0000256" key="7">
    <source>
        <dbReference type="ARBA" id="ARBA00022695"/>
    </source>
</evidence>
<dbReference type="GO" id="GO:0008033">
    <property type="term" value="P:tRNA processing"/>
    <property type="evidence" value="ECO:0007669"/>
    <property type="project" value="UniProtKB-KW"/>
</dbReference>
<sequence>MSDNTNDRELFGNRRLGLGVDPRERLPKIIPAIADEGVIVLPTDTIYGLSCRWDSSAARDRLHQLKGGQRVAFFVSLVSDREMAYRYAVTPSDECWELLDVAWPGPVTAIFRAREGAVPDFVGSDGTIAFRFPNSPFLQELVRGVGVPVISTSANRTGEPHAESAEDAWSVFGEDVDLYVDGGPQEALPSTLVDVSGDKPKLLRVGIQALRGLQIEGEPFKE</sequence>
<protein>
    <recommendedName>
        <fullName evidence="10">L-threonylcarbamoyladenylate synthase</fullName>
        <ecNumber evidence="3">2.7.7.87</ecNumber>
    </recommendedName>
    <alternativeName>
        <fullName evidence="10">L-threonylcarbamoyladenylate synthase</fullName>
    </alternativeName>
</protein>
<dbReference type="GO" id="GO:0005737">
    <property type="term" value="C:cytoplasm"/>
    <property type="evidence" value="ECO:0007669"/>
    <property type="project" value="UniProtKB-SubCell"/>
</dbReference>
<dbReference type="Pfam" id="PF01300">
    <property type="entry name" value="Sua5_yciO_yrdC"/>
    <property type="match status" value="1"/>
</dbReference>
<comment type="similarity">
    <text evidence="2">Belongs to the SUA5 family.</text>
</comment>
<reference evidence="13" key="2">
    <citation type="journal article" date="2021" name="Microbiome">
        <title>Successional dynamics and alternative stable states in a saline activated sludge microbial community over 9 years.</title>
        <authorList>
            <person name="Wang Y."/>
            <person name="Ye J."/>
            <person name="Ju F."/>
            <person name="Liu L."/>
            <person name="Boyd J.A."/>
            <person name="Deng Y."/>
            <person name="Parks D.H."/>
            <person name="Jiang X."/>
            <person name="Yin X."/>
            <person name="Woodcroft B.J."/>
            <person name="Tyson G.W."/>
            <person name="Hugenholtz P."/>
            <person name="Polz M.F."/>
            <person name="Zhang T."/>
        </authorList>
    </citation>
    <scope>NUCLEOTIDE SEQUENCE</scope>
    <source>
        <strain evidence="13">HKST-UBA02</strain>
    </source>
</reference>
<keyword evidence="5" id="KW-0808">Transferase</keyword>
<accession>A0A956SH41</accession>
<dbReference type="NCBIfam" id="TIGR00057">
    <property type="entry name" value="L-threonylcarbamoyladenylate synthase"/>
    <property type="match status" value="1"/>
</dbReference>
<dbReference type="PANTHER" id="PTHR17490">
    <property type="entry name" value="SUA5"/>
    <property type="match status" value="1"/>
</dbReference>
<evidence type="ECO:0000256" key="6">
    <source>
        <dbReference type="ARBA" id="ARBA00022694"/>
    </source>
</evidence>
<keyword evidence="9" id="KW-0067">ATP-binding</keyword>
<keyword evidence="7" id="KW-0548">Nucleotidyltransferase</keyword>
<dbReference type="GO" id="GO:0005524">
    <property type="term" value="F:ATP binding"/>
    <property type="evidence" value="ECO:0007669"/>
    <property type="project" value="UniProtKB-KW"/>
</dbReference>
<dbReference type="PANTHER" id="PTHR17490:SF16">
    <property type="entry name" value="THREONYLCARBAMOYL-AMP SYNTHASE"/>
    <property type="match status" value="1"/>
</dbReference>
<evidence type="ECO:0000256" key="9">
    <source>
        <dbReference type="ARBA" id="ARBA00022840"/>
    </source>
</evidence>
<evidence type="ECO:0000259" key="12">
    <source>
        <dbReference type="PROSITE" id="PS51163"/>
    </source>
</evidence>
<reference evidence="13" key="1">
    <citation type="submission" date="2020-04" db="EMBL/GenBank/DDBJ databases">
        <authorList>
            <person name="Zhang T."/>
        </authorList>
    </citation>
    <scope>NUCLEOTIDE SEQUENCE</scope>
    <source>
        <strain evidence="13">HKST-UBA02</strain>
    </source>
</reference>
<evidence type="ECO:0000256" key="1">
    <source>
        <dbReference type="ARBA" id="ARBA00004496"/>
    </source>
</evidence>
<evidence type="ECO:0000256" key="4">
    <source>
        <dbReference type="ARBA" id="ARBA00022490"/>
    </source>
</evidence>
<dbReference type="InterPro" id="IPR017945">
    <property type="entry name" value="DHBP_synth_RibB-like_a/b_dom"/>
</dbReference>
<dbReference type="InterPro" id="IPR050156">
    <property type="entry name" value="TC-AMP_synthase_SUA5"/>
</dbReference>
<dbReference type="Proteomes" id="UP000739538">
    <property type="component" value="Unassembled WGS sequence"/>
</dbReference>
<dbReference type="EMBL" id="JAGQHS010000301">
    <property type="protein sequence ID" value="MCA9759274.1"/>
    <property type="molecule type" value="Genomic_DNA"/>
</dbReference>
<evidence type="ECO:0000313" key="14">
    <source>
        <dbReference type="Proteomes" id="UP000739538"/>
    </source>
</evidence>
<name>A0A956SH41_UNCEI</name>
<dbReference type="AlphaFoldDB" id="A0A956SH41"/>
<comment type="catalytic activity">
    <reaction evidence="11">
        <text>L-threonine + hydrogencarbonate + ATP = L-threonylcarbamoyladenylate + diphosphate + H2O</text>
        <dbReference type="Rhea" id="RHEA:36407"/>
        <dbReference type="ChEBI" id="CHEBI:15377"/>
        <dbReference type="ChEBI" id="CHEBI:17544"/>
        <dbReference type="ChEBI" id="CHEBI:30616"/>
        <dbReference type="ChEBI" id="CHEBI:33019"/>
        <dbReference type="ChEBI" id="CHEBI:57926"/>
        <dbReference type="ChEBI" id="CHEBI:73682"/>
        <dbReference type="EC" id="2.7.7.87"/>
    </reaction>
</comment>
<dbReference type="InterPro" id="IPR006070">
    <property type="entry name" value="Sua5-like_dom"/>
</dbReference>
<evidence type="ECO:0000256" key="2">
    <source>
        <dbReference type="ARBA" id="ARBA00007663"/>
    </source>
</evidence>
<dbReference type="SUPFAM" id="SSF55821">
    <property type="entry name" value="YrdC/RibB"/>
    <property type="match status" value="1"/>
</dbReference>
<organism evidence="13 14">
    <name type="scientific">Eiseniibacteriota bacterium</name>
    <dbReference type="NCBI Taxonomy" id="2212470"/>
    <lineage>
        <taxon>Bacteria</taxon>
        <taxon>Candidatus Eiseniibacteriota</taxon>
    </lineage>
</organism>
<dbReference type="Gene3D" id="3.90.870.10">
    <property type="entry name" value="DHBP synthase"/>
    <property type="match status" value="1"/>
</dbReference>
<evidence type="ECO:0000256" key="11">
    <source>
        <dbReference type="ARBA" id="ARBA00048366"/>
    </source>
</evidence>
<evidence type="ECO:0000313" key="13">
    <source>
        <dbReference type="EMBL" id="MCA9759274.1"/>
    </source>
</evidence>
<evidence type="ECO:0000256" key="5">
    <source>
        <dbReference type="ARBA" id="ARBA00022679"/>
    </source>
</evidence>
<comment type="caution">
    <text evidence="13">The sequence shown here is derived from an EMBL/GenBank/DDBJ whole genome shotgun (WGS) entry which is preliminary data.</text>
</comment>
<feature type="domain" description="YrdC-like" evidence="12">
    <location>
        <begin position="23"/>
        <end position="208"/>
    </location>
</feature>
<dbReference type="PROSITE" id="PS51163">
    <property type="entry name" value="YRDC"/>
    <property type="match status" value="1"/>
</dbReference>
<dbReference type="EC" id="2.7.7.87" evidence="3"/>
<keyword evidence="4" id="KW-0963">Cytoplasm</keyword>
<evidence type="ECO:0000256" key="8">
    <source>
        <dbReference type="ARBA" id="ARBA00022741"/>
    </source>
</evidence>
<gene>
    <name evidence="13" type="ORF">KDA27_26010</name>
</gene>
<proteinExistence type="inferred from homology"/>